<dbReference type="Pfam" id="PF00005">
    <property type="entry name" value="ABC_tran"/>
    <property type="match status" value="2"/>
</dbReference>
<dbReference type="NCBIfam" id="NF010167">
    <property type="entry name" value="PRK13648.1"/>
    <property type="match status" value="2"/>
</dbReference>
<dbReference type="PANTHER" id="PTHR43553:SF24">
    <property type="entry name" value="ENERGY-COUPLING FACTOR TRANSPORTER ATP-BINDING PROTEIN ECFA1"/>
    <property type="match status" value="1"/>
</dbReference>
<dbReference type="Gene3D" id="3.40.50.300">
    <property type="entry name" value="P-loop containing nucleotide triphosphate hydrolases"/>
    <property type="match status" value="2"/>
</dbReference>
<dbReference type="InterPro" id="IPR027417">
    <property type="entry name" value="P-loop_NTPase"/>
</dbReference>
<comment type="caution">
    <text evidence="6">The sequence shown here is derived from an EMBL/GenBank/DDBJ whole genome shotgun (WGS) entry which is preliminary data.</text>
</comment>
<evidence type="ECO:0000313" key="7">
    <source>
        <dbReference type="Proteomes" id="UP000654345"/>
    </source>
</evidence>
<dbReference type="Proteomes" id="UP000654345">
    <property type="component" value="Unassembled WGS sequence"/>
</dbReference>
<dbReference type="PANTHER" id="PTHR43553">
    <property type="entry name" value="HEAVY METAL TRANSPORTER"/>
    <property type="match status" value="1"/>
</dbReference>
<evidence type="ECO:0000256" key="4">
    <source>
        <dbReference type="ARBA" id="ARBA00022840"/>
    </source>
</evidence>
<dbReference type="InterPro" id="IPR017871">
    <property type="entry name" value="ABC_transporter-like_CS"/>
</dbReference>
<dbReference type="CDD" id="cd03225">
    <property type="entry name" value="ABC_cobalt_CbiO_domain1"/>
    <property type="match status" value="2"/>
</dbReference>
<comment type="similarity">
    <text evidence="1">Belongs to the ABC transporter superfamily.</text>
</comment>
<dbReference type="InterPro" id="IPR003439">
    <property type="entry name" value="ABC_transporter-like_ATP-bd"/>
</dbReference>
<dbReference type="SUPFAM" id="SSF52540">
    <property type="entry name" value="P-loop containing nucleoside triphosphate hydrolases"/>
    <property type="match status" value="2"/>
</dbReference>
<dbReference type="GO" id="GO:0005524">
    <property type="term" value="F:ATP binding"/>
    <property type="evidence" value="ECO:0007669"/>
    <property type="project" value="UniProtKB-KW"/>
</dbReference>
<dbReference type="PROSITE" id="PS50893">
    <property type="entry name" value="ABC_TRANSPORTER_2"/>
    <property type="match status" value="2"/>
</dbReference>
<reference evidence="6 7" key="1">
    <citation type="journal article" date="2021" name="Int. J. Syst. Evol. Microbiol.">
        <title>Reticulibacter mediterranei gen. nov., sp. nov., within the new family Reticulibacteraceae fam. nov., and Ktedonospora formicarum gen. nov., sp. nov., Ktedonobacter robiniae sp. nov., Dictyobacter formicarum sp. nov. and Dictyobacter arantiisoli sp. nov., belonging to the class Ktedonobacteria.</title>
        <authorList>
            <person name="Yabe S."/>
            <person name="Zheng Y."/>
            <person name="Wang C.M."/>
            <person name="Sakai Y."/>
            <person name="Abe K."/>
            <person name="Yokota A."/>
            <person name="Donadio S."/>
            <person name="Cavaletti L."/>
            <person name="Monciardini P."/>
        </authorList>
    </citation>
    <scope>NUCLEOTIDE SEQUENCE [LARGE SCALE GENOMIC DNA]</scope>
    <source>
        <strain evidence="6 7">SOSP1-30</strain>
    </source>
</reference>
<keyword evidence="3" id="KW-0547">Nucleotide-binding</keyword>
<evidence type="ECO:0000259" key="5">
    <source>
        <dbReference type="PROSITE" id="PS50893"/>
    </source>
</evidence>
<keyword evidence="7" id="KW-1185">Reference proteome</keyword>
<accession>A0ABQ3V2Y5</accession>
<dbReference type="InterPro" id="IPR015856">
    <property type="entry name" value="ABC_transpr_CbiO/EcfA_su"/>
</dbReference>
<feature type="domain" description="ABC transporter" evidence="5">
    <location>
        <begin position="331"/>
        <end position="565"/>
    </location>
</feature>
<evidence type="ECO:0000256" key="1">
    <source>
        <dbReference type="ARBA" id="ARBA00005417"/>
    </source>
</evidence>
<protein>
    <submittedName>
        <fullName evidence="6">Cobalt ABC transporter ATP-binding protein</fullName>
    </submittedName>
</protein>
<keyword evidence="4 6" id="KW-0067">ATP-binding</keyword>
<proteinExistence type="inferred from homology"/>
<organism evidence="6 7">
    <name type="scientific">Ktedonobacter robiniae</name>
    <dbReference type="NCBI Taxonomy" id="2778365"/>
    <lineage>
        <taxon>Bacteria</taxon>
        <taxon>Bacillati</taxon>
        <taxon>Chloroflexota</taxon>
        <taxon>Ktedonobacteria</taxon>
        <taxon>Ktedonobacterales</taxon>
        <taxon>Ktedonobacteraceae</taxon>
        <taxon>Ktedonobacter</taxon>
    </lineage>
</organism>
<dbReference type="InterPro" id="IPR003593">
    <property type="entry name" value="AAA+_ATPase"/>
</dbReference>
<dbReference type="SMART" id="SM00382">
    <property type="entry name" value="AAA"/>
    <property type="match status" value="2"/>
</dbReference>
<evidence type="ECO:0000256" key="2">
    <source>
        <dbReference type="ARBA" id="ARBA00022448"/>
    </source>
</evidence>
<name>A0ABQ3V2Y5_9CHLR</name>
<feature type="domain" description="ABC transporter" evidence="5">
    <location>
        <begin position="17"/>
        <end position="275"/>
    </location>
</feature>
<sequence>MLDYVNGKRERHMTSAVSVSGLWWRYPDYGEGKPGEKALPWTLRDIALQIEPGECFGITGPSGAGKTTFCRMLMGILPYSARLSVEQLRSHFRGSLELLGEPITSKTATSHKVGMIMQDPENQFLRMSLLHELGIGLQLQDIPREEILQRAHEALAWVGLERLWHGAFYTHPADLSGGQKQRVAIAAFLAMRPQILILDEPTSDLDPVGKREVIETIARLRQDYKITVILVEQDPEILSTFCDRIALLHGGRIELVAPPGEFYARRDVLECYGASVGELTRISWESSCTFQGRPPLTLDEAEEAFVPLLTPGDAHSSAPGVVEEEPGEPVVCAEQVGYSYEDGTIALKGIDLSLRRGEMLALLGPNGSGKTTFAKILAGIYRSSSGRVQVLGQDLANKRMRKRLPSYVGYVFQNPDHQLFCRKVSDEIEYGLKNLGLSAEERKAKVRETLEAVDLVDYADEDPLFLSKGQRQRLAVAAVLAMGPEILIVDEPTTGQDYHSINSIMQLLRALQQQGKTILIITHDMTLVAEHCQRLVSFRDGQVVFSGTPLQLFSEEEALQVTGLRAPISAMLSTRLQQHDPRLPHFITVEQAVALLSTLKDTGYAPTYGMDG</sequence>
<dbReference type="InterPro" id="IPR050095">
    <property type="entry name" value="ECF_ABC_transporter_ATP-bd"/>
</dbReference>
<evidence type="ECO:0000313" key="6">
    <source>
        <dbReference type="EMBL" id="GHO59526.1"/>
    </source>
</evidence>
<gene>
    <name evidence="6" type="ORF">KSB_80010</name>
</gene>
<dbReference type="EMBL" id="BNJG01000003">
    <property type="protein sequence ID" value="GHO59526.1"/>
    <property type="molecule type" value="Genomic_DNA"/>
</dbReference>
<dbReference type="PROSITE" id="PS00211">
    <property type="entry name" value="ABC_TRANSPORTER_1"/>
    <property type="match status" value="2"/>
</dbReference>
<keyword evidence="2" id="KW-0813">Transport</keyword>
<evidence type="ECO:0000256" key="3">
    <source>
        <dbReference type="ARBA" id="ARBA00022741"/>
    </source>
</evidence>